<proteinExistence type="predicted"/>
<protein>
    <submittedName>
        <fullName evidence="1">Type II toxin-antitoxin system PemK/MazF family toxin</fullName>
    </submittedName>
</protein>
<dbReference type="GO" id="GO:0016075">
    <property type="term" value="P:rRNA catabolic process"/>
    <property type="evidence" value="ECO:0007669"/>
    <property type="project" value="TreeGrafter"/>
</dbReference>
<accession>A0A964E2L8</accession>
<dbReference type="GO" id="GO:0004521">
    <property type="term" value="F:RNA endonuclease activity"/>
    <property type="evidence" value="ECO:0007669"/>
    <property type="project" value="TreeGrafter"/>
</dbReference>
<dbReference type="PANTHER" id="PTHR33988:SF1">
    <property type="entry name" value="ENDORIBONUCLEASE MAZF7-RELATED"/>
    <property type="match status" value="1"/>
</dbReference>
<dbReference type="EMBL" id="JAESVA010000002">
    <property type="protein sequence ID" value="MCB8879449.1"/>
    <property type="molecule type" value="Genomic_DNA"/>
</dbReference>
<dbReference type="InterPro" id="IPR003477">
    <property type="entry name" value="PemK-like"/>
</dbReference>
<keyword evidence="2" id="KW-1185">Reference proteome</keyword>
<evidence type="ECO:0000313" key="2">
    <source>
        <dbReference type="Proteomes" id="UP000721844"/>
    </source>
</evidence>
<dbReference type="Gene3D" id="2.30.30.110">
    <property type="match status" value="1"/>
</dbReference>
<gene>
    <name evidence="1" type="ORF">ACELLULO517_04335</name>
</gene>
<dbReference type="InterPro" id="IPR011067">
    <property type="entry name" value="Plasmid_toxin/cell-grow_inhib"/>
</dbReference>
<dbReference type="SUPFAM" id="SSF50118">
    <property type="entry name" value="Cell growth inhibitor/plasmid maintenance toxic component"/>
    <property type="match status" value="1"/>
</dbReference>
<comment type="caution">
    <text evidence="1">The sequence shown here is derived from an EMBL/GenBank/DDBJ whole genome shotgun (WGS) entry which is preliminary data.</text>
</comment>
<dbReference type="GO" id="GO:0006402">
    <property type="term" value="P:mRNA catabolic process"/>
    <property type="evidence" value="ECO:0007669"/>
    <property type="project" value="TreeGrafter"/>
</dbReference>
<organism evidence="1 2">
    <name type="scientific">Acidisoma cellulosilyticum</name>
    <dbReference type="NCBI Taxonomy" id="2802395"/>
    <lineage>
        <taxon>Bacteria</taxon>
        <taxon>Pseudomonadati</taxon>
        <taxon>Pseudomonadota</taxon>
        <taxon>Alphaproteobacteria</taxon>
        <taxon>Acetobacterales</taxon>
        <taxon>Acidocellaceae</taxon>
        <taxon>Acidisoma</taxon>
    </lineage>
</organism>
<dbReference type="PANTHER" id="PTHR33988">
    <property type="entry name" value="ENDORIBONUCLEASE MAZF-RELATED"/>
    <property type="match status" value="1"/>
</dbReference>
<dbReference type="AlphaFoldDB" id="A0A964E2L8"/>
<dbReference type="GO" id="GO:0003677">
    <property type="term" value="F:DNA binding"/>
    <property type="evidence" value="ECO:0007669"/>
    <property type="project" value="InterPro"/>
</dbReference>
<dbReference type="Pfam" id="PF02452">
    <property type="entry name" value="PemK_toxin"/>
    <property type="match status" value="1"/>
</dbReference>
<sequence>MKRGEIWTVSGGPDYAGKPRPAVIVQDDRFDATTYVTLCAFTTNETEAPLLRLLITPTERNALRSPCRLMIDKITTVPKSKLGHPIGRLDDEDILRLNQAMMVFLGLTSPIRQDGGSSLAAQAPAA</sequence>
<dbReference type="RefSeq" id="WP_227306086.1">
    <property type="nucleotide sequence ID" value="NZ_JAESVA010000002.1"/>
</dbReference>
<reference evidence="1 2" key="1">
    <citation type="journal article" date="2021" name="Microorganisms">
        <title>Acidisoma silvae sp. nov. and Acidisomacellulosilytica sp. nov., Two Acidophilic Bacteria Isolated from Decaying Wood, Hydrolyzing Cellulose and Producing Poly-3-hydroxybutyrate.</title>
        <authorList>
            <person name="Mieszkin S."/>
            <person name="Pouder E."/>
            <person name="Uroz S."/>
            <person name="Simon-Colin C."/>
            <person name="Alain K."/>
        </authorList>
    </citation>
    <scope>NUCLEOTIDE SEQUENCE [LARGE SCALE GENOMIC DNA]</scope>
    <source>
        <strain evidence="1 2">HW T5.17</strain>
    </source>
</reference>
<dbReference type="Proteomes" id="UP000721844">
    <property type="component" value="Unassembled WGS sequence"/>
</dbReference>
<evidence type="ECO:0000313" key="1">
    <source>
        <dbReference type="EMBL" id="MCB8879449.1"/>
    </source>
</evidence>
<name>A0A964E2L8_9PROT</name>